<dbReference type="EMBL" id="JACYGY010000001">
    <property type="protein sequence ID" value="MBE9463846.1"/>
    <property type="molecule type" value="Genomic_DNA"/>
</dbReference>
<accession>A0ABR9WG02</accession>
<reference evidence="2" key="1">
    <citation type="submission" date="2023-07" db="EMBL/GenBank/DDBJ databases">
        <title>Dyadobacter sp. nov 'subterranea' isolated from contaminted grondwater.</title>
        <authorList>
            <person name="Szabo I."/>
            <person name="Al-Omari J."/>
            <person name="Szerdahelyi S.G."/>
            <person name="Rado J."/>
        </authorList>
    </citation>
    <scope>NUCLEOTIDE SEQUENCE [LARGE SCALE GENOMIC DNA]</scope>
    <source>
        <strain evidence="2">UP-52</strain>
    </source>
</reference>
<gene>
    <name evidence="1" type="ORF">IEE83_18335</name>
</gene>
<dbReference type="RefSeq" id="WP_194121948.1">
    <property type="nucleotide sequence ID" value="NZ_JACYGY010000001.1"/>
</dbReference>
<dbReference type="Proteomes" id="UP000634134">
    <property type="component" value="Unassembled WGS sequence"/>
</dbReference>
<keyword evidence="2" id="KW-1185">Reference proteome</keyword>
<comment type="caution">
    <text evidence="1">The sequence shown here is derived from an EMBL/GenBank/DDBJ whole genome shotgun (WGS) entry which is preliminary data.</text>
</comment>
<proteinExistence type="predicted"/>
<protein>
    <submittedName>
        <fullName evidence="1">Uncharacterized protein</fullName>
    </submittedName>
</protein>
<name>A0ABR9WG02_9BACT</name>
<organism evidence="1 2">
    <name type="scientific">Dyadobacter subterraneus</name>
    <dbReference type="NCBI Taxonomy" id="2773304"/>
    <lineage>
        <taxon>Bacteria</taxon>
        <taxon>Pseudomonadati</taxon>
        <taxon>Bacteroidota</taxon>
        <taxon>Cytophagia</taxon>
        <taxon>Cytophagales</taxon>
        <taxon>Spirosomataceae</taxon>
        <taxon>Dyadobacter</taxon>
    </lineage>
</organism>
<sequence length="61" mass="7097">METIRNLKNQAVWLRRENLLLIDPYRVHIMSLLQTVRRESGLVQVNDKYSICAVSNNMPVG</sequence>
<evidence type="ECO:0000313" key="2">
    <source>
        <dbReference type="Proteomes" id="UP000634134"/>
    </source>
</evidence>
<evidence type="ECO:0000313" key="1">
    <source>
        <dbReference type="EMBL" id="MBE9463846.1"/>
    </source>
</evidence>